<dbReference type="OrthoDB" id="10651841at2759"/>
<feature type="region of interest" description="Disordered" evidence="1">
    <location>
        <begin position="1"/>
        <end position="79"/>
    </location>
</feature>
<name>A0A2K0TX97_TRIHA</name>
<proteinExistence type="predicted"/>
<sequence length="169" mass="18639">MSVPRSPQGQSAQPASGQIPLEWSPEQNVPRSQYYAPSTRPLRLTASPQRPQQQQKQQQQQDEDESEEGEEMNAHQQEHCIRMLQEADLWPLARLEAALASQTLAYVPEMGPGGDISTSNQVENLGDVVESAEDKLGSEAEAAANAENAATKESPVAKMKKWFQKSRSP</sequence>
<accession>A0A2K0TX97</accession>
<protein>
    <submittedName>
        <fullName evidence="2">Uncharacterized protein</fullName>
    </submittedName>
</protein>
<organism evidence="2 3">
    <name type="scientific">Trichoderma harzianum</name>
    <name type="common">Hypocrea lixii</name>
    <dbReference type="NCBI Taxonomy" id="5544"/>
    <lineage>
        <taxon>Eukaryota</taxon>
        <taxon>Fungi</taxon>
        <taxon>Dikarya</taxon>
        <taxon>Ascomycota</taxon>
        <taxon>Pezizomycotina</taxon>
        <taxon>Sordariomycetes</taxon>
        <taxon>Hypocreomycetidae</taxon>
        <taxon>Hypocreales</taxon>
        <taxon>Hypocreaceae</taxon>
        <taxon>Trichoderma</taxon>
    </lineage>
</organism>
<comment type="caution">
    <text evidence="2">The sequence shown here is derived from an EMBL/GenBank/DDBJ whole genome shotgun (WGS) entry which is preliminary data.</text>
</comment>
<evidence type="ECO:0000256" key="1">
    <source>
        <dbReference type="SAM" id="MobiDB-lite"/>
    </source>
</evidence>
<evidence type="ECO:0000313" key="3">
    <source>
        <dbReference type="Proteomes" id="UP000236290"/>
    </source>
</evidence>
<dbReference type="Proteomes" id="UP000236290">
    <property type="component" value="Unassembled WGS sequence"/>
</dbReference>
<reference evidence="2 3" key="1">
    <citation type="submission" date="2017-02" db="EMBL/GenBank/DDBJ databases">
        <title>Genomes of Trichoderma spp. with biocontrol activity.</title>
        <authorList>
            <person name="Gardiner D."/>
            <person name="Kazan K."/>
            <person name="Vos C."/>
            <person name="Harvey P."/>
        </authorList>
    </citation>
    <scope>NUCLEOTIDE SEQUENCE [LARGE SCALE GENOMIC DNA]</scope>
    <source>
        <strain evidence="2 3">Tr1</strain>
    </source>
</reference>
<dbReference type="AlphaFoldDB" id="A0A2K0TX97"/>
<feature type="compositionally biased region" description="Acidic residues" evidence="1">
    <location>
        <begin position="61"/>
        <end position="71"/>
    </location>
</feature>
<dbReference type="EMBL" id="MTYI01000165">
    <property type="protein sequence ID" value="PNP50170.1"/>
    <property type="molecule type" value="Genomic_DNA"/>
</dbReference>
<feature type="compositionally biased region" description="Low complexity" evidence="1">
    <location>
        <begin position="140"/>
        <end position="149"/>
    </location>
</feature>
<feature type="compositionally biased region" description="Polar residues" evidence="1">
    <location>
        <begin position="1"/>
        <end position="16"/>
    </location>
</feature>
<gene>
    <name evidence="2" type="ORF">THARTR1_09159</name>
</gene>
<evidence type="ECO:0000313" key="2">
    <source>
        <dbReference type="EMBL" id="PNP50170.1"/>
    </source>
</evidence>
<feature type="region of interest" description="Disordered" evidence="1">
    <location>
        <begin position="140"/>
        <end position="169"/>
    </location>
</feature>
<feature type="compositionally biased region" description="Basic residues" evidence="1">
    <location>
        <begin position="158"/>
        <end position="169"/>
    </location>
</feature>